<feature type="compositionally biased region" description="Acidic residues" evidence="1">
    <location>
        <begin position="25"/>
        <end position="77"/>
    </location>
</feature>
<dbReference type="InterPro" id="IPR025623">
    <property type="entry name" value="YusW"/>
</dbReference>
<name>A0A7T6Z2G6_9BACI</name>
<dbReference type="KEGG" id="scia:HUG15_07630"/>
<gene>
    <name evidence="3" type="ORF">HUG15_07630</name>
</gene>
<sequence>MKKFGMLTLSAAVATSLAACGDNREEFEDETTNGDAPADEGDDNTEVQEDEVTVDDDMDDGADEEEEDEDADADEAWYEDLTYDEFELEAEYSHGEYEAEYDYEGGNPEAEIEDTRNGEDIEMEGEEALEELAGILPEMDIDENSGDDDILDAAIDAFNLDEDYSELEVEAEFFDGGETEVEDES</sequence>
<feature type="signal peptide" evidence="2">
    <location>
        <begin position="1"/>
        <end position="18"/>
    </location>
</feature>
<organism evidence="3 4">
    <name type="scientific">Salicibibacter cibarius</name>
    <dbReference type="NCBI Taxonomy" id="2743000"/>
    <lineage>
        <taxon>Bacteria</taxon>
        <taxon>Bacillati</taxon>
        <taxon>Bacillota</taxon>
        <taxon>Bacilli</taxon>
        <taxon>Bacillales</taxon>
        <taxon>Bacillaceae</taxon>
        <taxon>Salicibibacter</taxon>
    </lineage>
</organism>
<protein>
    <recommendedName>
        <fullName evidence="5">YusW-like protein</fullName>
    </recommendedName>
</protein>
<dbReference type="Pfam" id="PF14039">
    <property type="entry name" value="YusW"/>
    <property type="match status" value="1"/>
</dbReference>
<feature type="chain" id="PRO_5039621583" description="YusW-like protein" evidence="2">
    <location>
        <begin position="19"/>
        <end position="185"/>
    </location>
</feature>
<proteinExistence type="predicted"/>
<dbReference type="RefSeq" id="WP_200128101.1">
    <property type="nucleotide sequence ID" value="NZ_CP054705.1"/>
</dbReference>
<reference evidence="3 4" key="1">
    <citation type="submission" date="2020-06" db="EMBL/GenBank/DDBJ databases">
        <title>Genomic analysis of Salicibibacter sp. NKC5-3.</title>
        <authorList>
            <person name="Oh Y.J."/>
        </authorList>
    </citation>
    <scope>NUCLEOTIDE SEQUENCE [LARGE SCALE GENOMIC DNA]</scope>
    <source>
        <strain evidence="3 4">NKC5-3</strain>
    </source>
</reference>
<evidence type="ECO:0008006" key="5">
    <source>
        <dbReference type="Google" id="ProtNLM"/>
    </source>
</evidence>
<dbReference type="AlphaFoldDB" id="A0A7T6Z2G6"/>
<keyword evidence="2" id="KW-0732">Signal</keyword>
<evidence type="ECO:0000313" key="3">
    <source>
        <dbReference type="EMBL" id="QQK75462.1"/>
    </source>
</evidence>
<dbReference type="EMBL" id="CP054705">
    <property type="protein sequence ID" value="QQK75462.1"/>
    <property type="molecule type" value="Genomic_DNA"/>
</dbReference>
<evidence type="ECO:0000256" key="1">
    <source>
        <dbReference type="SAM" id="MobiDB-lite"/>
    </source>
</evidence>
<feature type="region of interest" description="Disordered" evidence="1">
    <location>
        <begin position="22"/>
        <end position="77"/>
    </location>
</feature>
<evidence type="ECO:0000313" key="4">
    <source>
        <dbReference type="Proteomes" id="UP000595823"/>
    </source>
</evidence>
<accession>A0A7T6Z2G6</accession>
<keyword evidence="4" id="KW-1185">Reference proteome</keyword>
<dbReference type="PROSITE" id="PS51257">
    <property type="entry name" value="PROKAR_LIPOPROTEIN"/>
    <property type="match status" value="1"/>
</dbReference>
<dbReference type="Proteomes" id="UP000595823">
    <property type="component" value="Chromosome"/>
</dbReference>
<evidence type="ECO:0000256" key="2">
    <source>
        <dbReference type="SAM" id="SignalP"/>
    </source>
</evidence>